<evidence type="ECO:0000256" key="1">
    <source>
        <dbReference type="SAM" id="SignalP"/>
    </source>
</evidence>
<evidence type="ECO:0000313" key="2">
    <source>
        <dbReference type="EMBL" id="AJE20408.1"/>
    </source>
</evidence>
<feature type="signal peptide" evidence="1">
    <location>
        <begin position="1"/>
        <end position="24"/>
    </location>
</feature>
<dbReference type="AlphaFoldDB" id="A0A0C4WGW1"/>
<dbReference type="KEGG" id="acx:Achr_9260"/>
<evidence type="ECO:0000313" key="3">
    <source>
        <dbReference type="Proteomes" id="UP000068210"/>
    </source>
</evidence>
<dbReference type="Proteomes" id="UP000068210">
    <property type="component" value="Chromosome"/>
</dbReference>
<protein>
    <recommendedName>
        <fullName evidence="4">DUF1302 domain-containing protein</fullName>
    </recommendedName>
</protein>
<dbReference type="EMBL" id="CP010415">
    <property type="protein sequence ID" value="AJE20408.1"/>
    <property type="molecule type" value="Genomic_DNA"/>
</dbReference>
<sequence length="608" mass="65834">MPSLPVLRPLAVACAASLAAPAGAVSFNIGPLEAQLDSSLTLEAGWSTDKADKDLIGADGGRGLSPISDDGRRNFKRGETFAKRLRGVHGLELKRGDSGLFLRGDYWYDFELKDEQRPFKDIDDSNRKEGVRSSGARLLDAFVYRNYLVGELPGSLRLGRQVVNWGEGLFLQGGIDAINPLDAQTFRRPVTEVREGRLPVALLHLAQSLNDAFSLEAFYQLAWDQTLSDNCGTFFSQADMLADGCDRNLAVLSRAGALSAADIAALEAQGVAWTSPDEGVLVRRGGDRDARDGGQWGIALRYFAAPLDTEFGAYFMNYHSRAAIFSTGAAGPAAFAANLPQALRPLAAAGNARYFVEYPEDIRLFGLSFSTTLAAGTRWRGELSYRPNAPVQLNINDLLGATLTPLEPSAALLQASPGQDVRGYRRKEIIQLQTGFSQEFDGLMGASRLTLEGEVGWTHVGGLEGASRLRYGRDPVFGAGPLPDGACQAQNAATLAGGSQKNLGRYCENDGFTTRDSWGYRLRATWEYRDVLPGLDLKPGIAWSHDVDGYSPGPEGNFVEGRKALGLGLDVDYLDTYSAGLSYTDFFGGEYSTLVDRDYLLLSLGVRF</sequence>
<dbReference type="RefSeq" id="WP_039802279.1">
    <property type="nucleotide sequence ID" value="NZ_CP010415.1"/>
</dbReference>
<dbReference type="Pfam" id="PF06980">
    <property type="entry name" value="DUF1302"/>
    <property type="match status" value="1"/>
</dbReference>
<feature type="chain" id="PRO_5002173101" description="DUF1302 domain-containing protein" evidence="1">
    <location>
        <begin position="25"/>
        <end position="608"/>
    </location>
</feature>
<name>A0A0C4WGW1_9GAMM</name>
<reference evidence="2 3" key="1">
    <citation type="journal article" date="2015" name="PLoS ONE">
        <title>Azotobacter Genomes: The Genome of Azotobacter chroococcum NCIMB 8003 (ATCC 4412).</title>
        <authorList>
            <person name="Robson R.L."/>
            <person name="Jones R."/>
            <person name="Robson R.M."/>
            <person name="Schwartz A."/>
            <person name="Richardson T.H."/>
        </authorList>
    </citation>
    <scope>NUCLEOTIDE SEQUENCE [LARGE SCALE GENOMIC DNA]</scope>
    <source>
        <strain evidence="2 3">NCIMB 8003</strain>
    </source>
</reference>
<accession>A0A0C4WGW1</accession>
<keyword evidence="1" id="KW-0732">Signal</keyword>
<keyword evidence="3" id="KW-1185">Reference proteome</keyword>
<evidence type="ECO:0008006" key="4">
    <source>
        <dbReference type="Google" id="ProtNLM"/>
    </source>
</evidence>
<dbReference type="HOGENOM" id="CLU_016532_0_0_6"/>
<organism evidence="2 3">
    <name type="scientific">Azotobacter chroococcum NCIMB 8003</name>
    <dbReference type="NCBI Taxonomy" id="1328314"/>
    <lineage>
        <taxon>Bacteria</taxon>
        <taxon>Pseudomonadati</taxon>
        <taxon>Pseudomonadota</taxon>
        <taxon>Gammaproteobacteria</taxon>
        <taxon>Pseudomonadales</taxon>
        <taxon>Pseudomonadaceae</taxon>
        <taxon>Azotobacter</taxon>
    </lineage>
</organism>
<dbReference type="InterPro" id="IPR010727">
    <property type="entry name" value="DUF1302"/>
</dbReference>
<proteinExistence type="predicted"/>
<gene>
    <name evidence="2" type="ORF">Achr_9260</name>
</gene>
<dbReference type="STRING" id="1328314.Achr_9260"/>